<keyword evidence="2" id="KW-1185">Reference proteome</keyword>
<reference evidence="1 2" key="1">
    <citation type="submission" date="2019-06" db="EMBL/GenBank/DDBJ databases">
        <title>Whole genome shotgun sequence of Streptomyces cacaoi subsp. cacaoi NBRC 12748.</title>
        <authorList>
            <person name="Hosoyama A."/>
            <person name="Uohara A."/>
            <person name="Ohji S."/>
            <person name="Ichikawa N."/>
        </authorList>
    </citation>
    <scope>NUCLEOTIDE SEQUENCE [LARGE SCALE GENOMIC DNA]</scope>
    <source>
        <strain evidence="1 2">NBRC 12748</strain>
    </source>
</reference>
<dbReference type="EMBL" id="BJMM01000147">
    <property type="protein sequence ID" value="GEB54380.1"/>
    <property type="molecule type" value="Genomic_DNA"/>
</dbReference>
<proteinExistence type="predicted"/>
<dbReference type="AlphaFoldDB" id="A0A4Y3RF19"/>
<gene>
    <name evidence="1" type="ORF">SCA03_69310</name>
</gene>
<accession>A0A4Y3RF19</accession>
<evidence type="ECO:0000313" key="2">
    <source>
        <dbReference type="Proteomes" id="UP000319210"/>
    </source>
</evidence>
<evidence type="ECO:0000313" key="1">
    <source>
        <dbReference type="EMBL" id="GEB54380.1"/>
    </source>
</evidence>
<protein>
    <recommendedName>
        <fullName evidence="3">Transposase</fullName>
    </recommendedName>
</protein>
<dbReference type="Proteomes" id="UP000319210">
    <property type="component" value="Unassembled WGS sequence"/>
</dbReference>
<sequence length="56" mass="6268">MVAVVVETDRGWATLARPSGLTWDVSCRVLRPATPYEVRQFRALAALQQVKLRGMP</sequence>
<evidence type="ECO:0008006" key="3">
    <source>
        <dbReference type="Google" id="ProtNLM"/>
    </source>
</evidence>
<name>A0A4Y3RF19_STRCI</name>
<organism evidence="1 2">
    <name type="scientific">Streptomyces cacaoi</name>
    <dbReference type="NCBI Taxonomy" id="1898"/>
    <lineage>
        <taxon>Bacteria</taxon>
        <taxon>Bacillati</taxon>
        <taxon>Actinomycetota</taxon>
        <taxon>Actinomycetes</taxon>
        <taxon>Kitasatosporales</taxon>
        <taxon>Streptomycetaceae</taxon>
        <taxon>Streptomyces</taxon>
    </lineage>
</organism>
<comment type="caution">
    <text evidence="1">The sequence shown here is derived from an EMBL/GenBank/DDBJ whole genome shotgun (WGS) entry which is preliminary data.</text>
</comment>